<feature type="non-terminal residue" evidence="2">
    <location>
        <position position="1"/>
    </location>
</feature>
<evidence type="ECO:0000313" key="2">
    <source>
        <dbReference type="EMBL" id="EJK63641.1"/>
    </source>
</evidence>
<keyword evidence="3" id="KW-1185">Reference proteome</keyword>
<comment type="caution">
    <text evidence="2">The sequence shown here is derived from an EMBL/GenBank/DDBJ whole genome shotgun (WGS) entry which is preliminary data.</text>
</comment>
<evidence type="ECO:0000313" key="3">
    <source>
        <dbReference type="Proteomes" id="UP000266841"/>
    </source>
</evidence>
<protein>
    <submittedName>
        <fullName evidence="2">Uncharacterized protein</fullName>
    </submittedName>
</protein>
<feature type="region of interest" description="Disordered" evidence="1">
    <location>
        <begin position="58"/>
        <end position="147"/>
    </location>
</feature>
<proteinExistence type="predicted"/>
<feature type="compositionally biased region" description="Basic and acidic residues" evidence="1">
    <location>
        <begin position="93"/>
        <end position="104"/>
    </location>
</feature>
<reference evidence="2 3" key="1">
    <citation type="journal article" date="2012" name="Genome Biol.">
        <title>Genome and low-iron response of an oceanic diatom adapted to chronic iron limitation.</title>
        <authorList>
            <person name="Lommer M."/>
            <person name="Specht M."/>
            <person name="Roy A.S."/>
            <person name="Kraemer L."/>
            <person name="Andreson R."/>
            <person name="Gutowska M.A."/>
            <person name="Wolf J."/>
            <person name="Bergner S.V."/>
            <person name="Schilhabel M.B."/>
            <person name="Klostermeier U.C."/>
            <person name="Beiko R.G."/>
            <person name="Rosenstiel P."/>
            <person name="Hippler M."/>
            <person name="Laroche J."/>
        </authorList>
    </citation>
    <scope>NUCLEOTIDE SEQUENCE [LARGE SCALE GENOMIC DNA]</scope>
    <source>
        <strain evidence="2 3">CCMP1005</strain>
    </source>
</reference>
<gene>
    <name evidence="2" type="ORF">THAOC_15688</name>
</gene>
<sequence>QRSPHRDDDVMCASLNAHRRALRFDRPQQLAADESHVTGIARTWPVGSIVWTVSLRAADRESSRAGAAEDEAPDRSHGRPTALGHATLPRTCLPREEIMAHEQPEQPGKGLARGAEGGRGGEEDEGTPAADQARAGKGGVPEVGREE</sequence>
<accession>K0SRK3</accession>
<dbReference type="Proteomes" id="UP000266841">
    <property type="component" value="Unassembled WGS sequence"/>
</dbReference>
<evidence type="ECO:0000256" key="1">
    <source>
        <dbReference type="SAM" id="MobiDB-lite"/>
    </source>
</evidence>
<dbReference type="EMBL" id="AGNL01018105">
    <property type="protein sequence ID" value="EJK63641.1"/>
    <property type="molecule type" value="Genomic_DNA"/>
</dbReference>
<organism evidence="2 3">
    <name type="scientific">Thalassiosira oceanica</name>
    <name type="common">Marine diatom</name>
    <dbReference type="NCBI Taxonomy" id="159749"/>
    <lineage>
        <taxon>Eukaryota</taxon>
        <taxon>Sar</taxon>
        <taxon>Stramenopiles</taxon>
        <taxon>Ochrophyta</taxon>
        <taxon>Bacillariophyta</taxon>
        <taxon>Coscinodiscophyceae</taxon>
        <taxon>Thalassiosirophycidae</taxon>
        <taxon>Thalassiosirales</taxon>
        <taxon>Thalassiosiraceae</taxon>
        <taxon>Thalassiosira</taxon>
    </lineage>
</organism>
<dbReference type="AlphaFoldDB" id="K0SRK3"/>
<name>K0SRK3_THAOC</name>